<dbReference type="PANTHER" id="PTHR34190:SF4">
    <property type="entry name" value="EXPRESSED PROTEIN"/>
    <property type="match status" value="1"/>
</dbReference>
<feature type="compositionally biased region" description="Low complexity" evidence="1">
    <location>
        <begin position="39"/>
        <end position="63"/>
    </location>
</feature>
<organism evidence="2 4">
    <name type="scientific">Punica granatum</name>
    <name type="common">Pomegranate</name>
    <dbReference type="NCBI Taxonomy" id="22663"/>
    <lineage>
        <taxon>Eukaryota</taxon>
        <taxon>Viridiplantae</taxon>
        <taxon>Streptophyta</taxon>
        <taxon>Embryophyta</taxon>
        <taxon>Tracheophyta</taxon>
        <taxon>Spermatophyta</taxon>
        <taxon>Magnoliopsida</taxon>
        <taxon>eudicotyledons</taxon>
        <taxon>Gunneridae</taxon>
        <taxon>Pentapetalae</taxon>
        <taxon>rosids</taxon>
        <taxon>malvids</taxon>
        <taxon>Myrtales</taxon>
        <taxon>Lythraceae</taxon>
        <taxon>Punica</taxon>
    </lineage>
</organism>
<evidence type="ECO:0000313" key="5">
    <source>
        <dbReference type="Proteomes" id="UP000233551"/>
    </source>
</evidence>
<keyword evidence="5" id="KW-1185">Reference proteome</keyword>
<sequence length="170" mass="18727">MAESCVEPLLSRIHRLDYMLKQLEEIRGGASGDGYVRHGSFTKSSMSTSEPSTPSSGTDGGASLSNDFSPRSLQKHCRPIDSVIMEAESKGTLIERLDHVEERLLKLCMRMEEELDAVRQKEDHQIRIIENTDEKAPRKKSKKKKGLKQIVKKLVGGGGGGGNPDHSSPL</sequence>
<protein>
    <submittedName>
        <fullName evidence="2">Uncharacterized protein</fullName>
    </submittedName>
</protein>
<evidence type="ECO:0000313" key="3">
    <source>
        <dbReference type="EMBL" id="PKI31670.1"/>
    </source>
</evidence>
<reference evidence="2" key="2">
    <citation type="submission" date="2017-06" db="EMBL/GenBank/DDBJ databases">
        <title>The pomegranate genome and the genomics of punicalagin biosynthesis.</title>
        <authorList>
            <person name="Xu C."/>
        </authorList>
    </citation>
    <scope>NUCLEOTIDE SEQUENCE [LARGE SCALE GENOMIC DNA]</scope>
    <source>
        <tissue evidence="2">Fresh leaf</tissue>
    </source>
</reference>
<reference evidence="4" key="1">
    <citation type="journal article" date="2017" name="Plant J.">
        <title>The pomegranate (Punica granatum L.) genome and the genomics of punicalagin biosynthesis.</title>
        <authorList>
            <person name="Qin G."/>
            <person name="Xu C."/>
            <person name="Ming R."/>
            <person name="Tang H."/>
            <person name="Guyot R."/>
            <person name="Kramer E.M."/>
            <person name="Hu Y."/>
            <person name="Yi X."/>
            <person name="Qi Y."/>
            <person name="Xu X."/>
            <person name="Gao Z."/>
            <person name="Pan H."/>
            <person name="Jian J."/>
            <person name="Tian Y."/>
            <person name="Yue Z."/>
            <person name="Xu Y."/>
        </authorList>
    </citation>
    <scope>NUCLEOTIDE SEQUENCE [LARGE SCALE GENOMIC DNA]</scope>
    <source>
        <strain evidence="4">cv. Dabenzi</strain>
    </source>
</reference>
<feature type="region of interest" description="Disordered" evidence="1">
    <location>
        <begin position="129"/>
        <end position="170"/>
    </location>
</feature>
<dbReference type="Proteomes" id="UP000197138">
    <property type="component" value="Unassembled WGS sequence"/>
</dbReference>
<dbReference type="GeneID" id="116196498"/>
<dbReference type="AlphaFoldDB" id="A0A218WZP8"/>
<comment type="caution">
    <text evidence="2">The sequence shown here is derived from an EMBL/GenBank/DDBJ whole genome shotgun (WGS) entry which is preliminary data.</text>
</comment>
<name>A0A218WZP8_PUNGR</name>
<dbReference type="STRING" id="22663.A0A218WZP8"/>
<dbReference type="OrthoDB" id="783251at2759"/>
<dbReference type="EMBL" id="MTKT01002495">
    <property type="protein sequence ID" value="OWM78375.1"/>
    <property type="molecule type" value="Genomic_DNA"/>
</dbReference>
<reference evidence="3 5" key="3">
    <citation type="submission" date="2017-11" db="EMBL/GenBank/DDBJ databases">
        <title>De-novo sequencing of pomegranate (Punica granatum L.) genome.</title>
        <authorList>
            <person name="Akparov Z."/>
            <person name="Amiraslanov A."/>
            <person name="Hajiyeva S."/>
            <person name="Abbasov M."/>
            <person name="Kaur K."/>
            <person name="Hamwieh A."/>
            <person name="Solovyev V."/>
            <person name="Salamov A."/>
            <person name="Braich B."/>
            <person name="Kosarev P."/>
            <person name="Mahmoud A."/>
            <person name="Hajiyev E."/>
            <person name="Babayeva S."/>
            <person name="Izzatullayeva V."/>
            <person name="Mammadov A."/>
            <person name="Mammadov A."/>
            <person name="Sharifova S."/>
            <person name="Ojaghi J."/>
            <person name="Eynullazada K."/>
            <person name="Bayramov B."/>
            <person name="Abdulazimova A."/>
            <person name="Shahmuradov I."/>
        </authorList>
    </citation>
    <scope>NUCLEOTIDE SEQUENCE [LARGE SCALE GENOMIC DNA]</scope>
    <source>
        <strain evidence="3">AG2017</strain>
        <strain evidence="5">cv. AG2017</strain>
        <tissue evidence="3">Leaf</tissue>
    </source>
</reference>
<feature type="region of interest" description="Disordered" evidence="1">
    <location>
        <begin position="29"/>
        <end position="73"/>
    </location>
</feature>
<evidence type="ECO:0000313" key="4">
    <source>
        <dbReference type="Proteomes" id="UP000197138"/>
    </source>
</evidence>
<evidence type="ECO:0000313" key="2">
    <source>
        <dbReference type="EMBL" id="OWM78375.1"/>
    </source>
</evidence>
<feature type="compositionally biased region" description="Basic residues" evidence="1">
    <location>
        <begin position="137"/>
        <end position="151"/>
    </location>
</feature>
<proteinExistence type="predicted"/>
<dbReference type="PANTHER" id="PTHR34190">
    <property type="entry name" value="EXPRESSED PROTEIN"/>
    <property type="match status" value="1"/>
</dbReference>
<accession>A0A218WZP8</accession>
<dbReference type="Proteomes" id="UP000233551">
    <property type="component" value="Unassembled WGS sequence"/>
</dbReference>
<gene>
    <name evidence="2" type="ORF">CDL15_Pgr016099</name>
    <name evidence="3" type="ORF">CRG98_047954</name>
</gene>
<evidence type="ECO:0000256" key="1">
    <source>
        <dbReference type="SAM" id="MobiDB-lite"/>
    </source>
</evidence>
<dbReference type="EMBL" id="PGOL01008483">
    <property type="protein sequence ID" value="PKI31670.1"/>
    <property type="molecule type" value="Genomic_DNA"/>
</dbReference>